<dbReference type="AlphaFoldDB" id="I1R8T5"/>
<name>I1R8T5_ORYGL</name>
<dbReference type="Proteomes" id="UP000007306">
    <property type="component" value="Unassembled WGS sequence"/>
</dbReference>
<dbReference type="InterPro" id="IPR005213">
    <property type="entry name" value="HGWP_repeat"/>
</dbReference>
<organism evidence="1 2">
    <name type="scientific">Oryza glaberrima</name>
    <name type="common">African rice</name>
    <dbReference type="NCBI Taxonomy" id="4538"/>
    <lineage>
        <taxon>Eukaryota</taxon>
        <taxon>Viridiplantae</taxon>
        <taxon>Streptophyta</taxon>
        <taxon>Embryophyta</taxon>
        <taxon>Tracheophyta</taxon>
        <taxon>Spermatophyta</taxon>
        <taxon>Magnoliopsida</taxon>
        <taxon>Liliopsida</taxon>
        <taxon>Poales</taxon>
        <taxon>Poaceae</taxon>
        <taxon>BOP clade</taxon>
        <taxon>Oryzoideae</taxon>
        <taxon>Oryzeae</taxon>
        <taxon>Oryzinae</taxon>
        <taxon>Oryza</taxon>
    </lineage>
</organism>
<dbReference type="Gramene" id="ORGLA12G0194100.1">
    <property type="protein sequence ID" value="ORGLA12G0194100.1"/>
    <property type="gene ID" value="ORGLA12G0194100"/>
</dbReference>
<reference evidence="1" key="1">
    <citation type="submission" date="2015-06" db="UniProtKB">
        <authorList>
            <consortium name="EnsemblPlants"/>
        </authorList>
    </citation>
    <scope>IDENTIFICATION</scope>
</reference>
<accession>I1R8T5</accession>
<protein>
    <submittedName>
        <fullName evidence="1">Uncharacterized protein</fullName>
    </submittedName>
</protein>
<keyword evidence="2" id="KW-1185">Reference proteome</keyword>
<reference evidence="2" key="2">
    <citation type="submission" date="2018-04" db="EMBL/GenBank/DDBJ databases">
        <title>OglaRS2 (Oryza glaberrima Reference Sequence Version 2).</title>
        <authorList>
            <person name="Zhang J."/>
            <person name="Kudrna D."/>
            <person name="Lee S."/>
            <person name="Talag J."/>
            <person name="Rajasekar S."/>
            <person name="Wing R.A."/>
        </authorList>
    </citation>
    <scope>NUCLEOTIDE SEQUENCE [LARGE SCALE GENOMIC DNA]</scope>
    <source>
        <strain evidence="2">cv. IRGC 96717</strain>
    </source>
</reference>
<sequence>PAGLRRRRLVFLPARPAYYAAVVGRPRLHSWPASVATDWCPRLHGWCTLPP</sequence>
<dbReference type="Pfam" id="PF03578">
    <property type="entry name" value="HGWP"/>
    <property type="match status" value="1"/>
</dbReference>
<evidence type="ECO:0000313" key="2">
    <source>
        <dbReference type="Proteomes" id="UP000007306"/>
    </source>
</evidence>
<dbReference type="HOGENOM" id="CLU_3112610_0_0_1"/>
<evidence type="ECO:0000313" key="1">
    <source>
        <dbReference type="EnsemblPlants" id="ORGLA12G0194100.1"/>
    </source>
</evidence>
<dbReference type="EnsemblPlants" id="ORGLA12G0194100.1">
    <property type="protein sequence ID" value="ORGLA12G0194100.1"/>
    <property type="gene ID" value="ORGLA12G0194100"/>
</dbReference>
<proteinExistence type="predicted"/>